<evidence type="ECO:0000313" key="1">
    <source>
        <dbReference type="EMBL" id="KAJ8634855.1"/>
    </source>
</evidence>
<sequence>MAKPCEDLPEECWEAILDRIKPTEDHQLESISLVCKRFLSISNRLLTTLNISIRTVLLAPGGDFSSLFLRFHHLKRINLTGSLGADNLDRIIRAISRSDLRLTALDLSNQVRFPYSTIHELGLRMNATMRTLICAQMDILQDRDLMKIADSFPDLEELDISYPVNSHRPMFTGVSDSGISAIATKLQKLQSINISGNDFVSDDALIELSSRCAFLSEIAVRHCSFLTSRGIEHVIRHCKNLGSLSISVEENELSSSLDSIERFRVNACNLHCLDLSGTHVYDELLFVIGKPNLVLRKLVLIYCHGFTFAGLSAFVCGQQSLQHLDLEGTHFLTDEMMSFLSEHLPHLISIGLDTCSRLTSSTFFNLAKNCPSLEEIRMQHTRLGAEGSILELGKKCKIRSLKLGWNTYLRDETLERVGTLCSELRSLDVCHCWCITEVGIGGIGKYCTKITELRIDGCRQVRSLGSDLEFSKLEVLVAASSGIEDKGLEMIGRGCQRLRILDVNGCLGVTEKGLRQLLKSDRGCKVLRKLNLEKCCDLRADLFAWMVSSISSLRTVILSSGSLPRVKSRDLFLKHGCLVISAE</sequence>
<evidence type="ECO:0000313" key="2">
    <source>
        <dbReference type="Proteomes" id="UP001234297"/>
    </source>
</evidence>
<gene>
    <name evidence="1" type="ORF">MRB53_009122</name>
</gene>
<name>A0ACC2LN96_PERAE</name>
<accession>A0ACC2LN96</accession>
<comment type="caution">
    <text evidence="1">The sequence shown here is derived from an EMBL/GenBank/DDBJ whole genome shotgun (WGS) entry which is preliminary data.</text>
</comment>
<reference evidence="1 2" key="1">
    <citation type="journal article" date="2022" name="Hortic Res">
        <title>A haplotype resolved chromosomal level avocado genome allows analysis of novel avocado genes.</title>
        <authorList>
            <person name="Nath O."/>
            <person name="Fletcher S.J."/>
            <person name="Hayward A."/>
            <person name="Shaw L.M."/>
            <person name="Masouleh A.K."/>
            <person name="Furtado A."/>
            <person name="Henry R.J."/>
            <person name="Mitter N."/>
        </authorList>
    </citation>
    <scope>NUCLEOTIDE SEQUENCE [LARGE SCALE GENOMIC DNA]</scope>
    <source>
        <strain evidence="2">cv. Hass</strain>
    </source>
</reference>
<protein>
    <submittedName>
        <fullName evidence="1">Uncharacterized protein</fullName>
    </submittedName>
</protein>
<organism evidence="1 2">
    <name type="scientific">Persea americana</name>
    <name type="common">Avocado</name>
    <dbReference type="NCBI Taxonomy" id="3435"/>
    <lineage>
        <taxon>Eukaryota</taxon>
        <taxon>Viridiplantae</taxon>
        <taxon>Streptophyta</taxon>
        <taxon>Embryophyta</taxon>
        <taxon>Tracheophyta</taxon>
        <taxon>Spermatophyta</taxon>
        <taxon>Magnoliopsida</taxon>
        <taxon>Magnoliidae</taxon>
        <taxon>Laurales</taxon>
        <taxon>Lauraceae</taxon>
        <taxon>Persea</taxon>
    </lineage>
</organism>
<dbReference type="EMBL" id="CM056811">
    <property type="protein sequence ID" value="KAJ8634855.1"/>
    <property type="molecule type" value="Genomic_DNA"/>
</dbReference>
<keyword evidence="2" id="KW-1185">Reference proteome</keyword>
<proteinExistence type="predicted"/>
<dbReference type="Proteomes" id="UP001234297">
    <property type="component" value="Chromosome 3"/>
</dbReference>